<proteinExistence type="predicted"/>
<keyword evidence="2" id="KW-1185">Reference proteome</keyword>
<organism evidence="1 2">
    <name type="scientific">Coleofasciculus chthonoplastes PCC 7420</name>
    <dbReference type="NCBI Taxonomy" id="118168"/>
    <lineage>
        <taxon>Bacteria</taxon>
        <taxon>Bacillati</taxon>
        <taxon>Cyanobacteriota</taxon>
        <taxon>Cyanophyceae</taxon>
        <taxon>Coleofasciculales</taxon>
        <taxon>Coleofasciculaceae</taxon>
        <taxon>Coleofasciculus</taxon>
    </lineage>
</organism>
<protein>
    <submittedName>
        <fullName evidence="1">Uncharacterized protein</fullName>
    </submittedName>
</protein>
<evidence type="ECO:0000313" key="1">
    <source>
        <dbReference type="EMBL" id="EDX71915.1"/>
    </source>
</evidence>
<evidence type="ECO:0000313" key="2">
    <source>
        <dbReference type="Proteomes" id="UP000003835"/>
    </source>
</evidence>
<dbReference type="AlphaFoldDB" id="B4W1F2"/>
<dbReference type="Proteomes" id="UP000003835">
    <property type="component" value="Unassembled WGS sequence"/>
</dbReference>
<reference evidence="1 2" key="1">
    <citation type="submission" date="2008-07" db="EMBL/GenBank/DDBJ databases">
        <authorList>
            <person name="Tandeau de Marsac N."/>
            <person name="Ferriera S."/>
            <person name="Johnson J."/>
            <person name="Kravitz S."/>
            <person name="Beeson K."/>
            <person name="Sutton G."/>
            <person name="Rogers Y.-H."/>
            <person name="Friedman R."/>
            <person name="Frazier M."/>
            <person name="Venter J.C."/>
        </authorList>
    </citation>
    <scope>NUCLEOTIDE SEQUENCE [LARGE SCALE GENOMIC DNA]</scope>
    <source>
        <strain evidence="1 2">PCC 7420</strain>
    </source>
</reference>
<name>B4W1F2_9CYAN</name>
<gene>
    <name evidence="1" type="ORF">MC7420_5059</name>
</gene>
<dbReference type="HOGENOM" id="CLU_2952440_0_0_3"/>
<dbReference type="EMBL" id="DS989868">
    <property type="protein sequence ID" value="EDX71915.1"/>
    <property type="molecule type" value="Genomic_DNA"/>
</dbReference>
<accession>B4W1F2</accession>
<sequence length="59" mass="6451">MLTGLYLLATWLRFLKKGAGLSPQKNVLSFLTVGIATLFWPLVLPIAYVKLLDATASQS</sequence>